<reference evidence="1 2" key="1">
    <citation type="journal article" date="2019" name="Plant Biotechnol. J.">
        <title>The red bayberry genome and genetic basis of sex determination.</title>
        <authorList>
            <person name="Jia H.M."/>
            <person name="Jia H.J."/>
            <person name="Cai Q.L."/>
            <person name="Wang Y."/>
            <person name="Zhao H.B."/>
            <person name="Yang W.F."/>
            <person name="Wang G.Y."/>
            <person name="Li Y.H."/>
            <person name="Zhan D.L."/>
            <person name="Shen Y.T."/>
            <person name="Niu Q.F."/>
            <person name="Chang L."/>
            <person name="Qiu J."/>
            <person name="Zhao L."/>
            <person name="Xie H.B."/>
            <person name="Fu W.Y."/>
            <person name="Jin J."/>
            <person name="Li X.W."/>
            <person name="Jiao Y."/>
            <person name="Zhou C.C."/>
            <person name="Tu T."/>
            <person name="Chai C.Y."/>
            <person name="Gao J.L."/>
            <person name="Fan L.J."/>
            <person name="van de Weg E."/>
            <person name="Wang J.Y."/>
            <person name="Gao Z.S."/>
        </authorList>
    </citation>
    <scope>NUCLEOTIDE SEQUENCE [LARGE SCALE GENOMIC DNA]</scope>
    <source>
        <tissue evidence="1">Leaves</tissue>
    </source>
</reference>
<keyword evidence="2" id="KW-1185">Reference proteome</keyword>
<evidence type="ECO:0000313" key="2">
    <source>
        <dbReference type="Proteomes" id="UP000516437"/>
    </source>
</evidence>
<organism evidence="1 2">
    <name type="scientific">Morella rubra</name>
    <name type="common">Chinese bayberry</name>
    <dbReference type="NCBI Taxonomy" id="262757"/>
    <lineage>
        <taxon>Eukaryota</taxon>
        <taxon>Viridiplantae</taxon>
        <taxon>Streptophyta</taxon>
        <taxon>Embryophyta</taxon>
        <taxon>Tracheophyta</taxon>
        <taxon>Spermatophyta</taxon>
        <taxon>Magnoliopsida</taxon>
        <taxon>eudicotyledons</taxon>
        <taxon>Gunneridae</taxon>
        <taxon>Pentapetalae</taxon>
        <taxon>rosids</taxon>
        <taxon>fabids</taxon>
        <taxon>Fagales</taxon>
        <taxon>Myricaceae</taxon>
        <taxon>Morella</taxon>
    </lineage>
</organism>
<dbReference type="OrthoDB" id="612216at2759"/>
<dbReference type="PANTHER" id="PTHR31900:SF30">
    <property type="entry name" value="SUPERFAMILY PROTEIN, PUTATIVE-RELATED"/>
    <property type="match status" value="1"/>
</dbReference>
<evidence type="ECO:0000313" key="1">
    <source>
        <dbReference type="EMBL" id="KAB1221849.1"/>
    </source>
</evidence>
<dbReference type="Proteomes" id="UP000516437">
    <property type="component" value="Chromosome 2"/>
</dbReference>
<dbReference type="Gene3D" id="3.80.10.10">
    <property type="entry name" value="Ribonuclease Inhibitor"/>
    <property type="match status" value="1"/>
</dbReference>
<name>A0A6A1W9A9_9ROSI</name>
<protein>
    <recommendedName>
        <fullName evidence="3">FBD domain-containing protein</fullName>
    </recommendedName>
</protein>
<accession>A0A6A1W9A9</accession>
<proteinExistence type="predicted"/>
<gene>
    <name evidence="1" type="ORF">CJ030_MR2G004001</name>
</gene>
<dbReference type="PANTHER" id="PTHR31900">
    <property type="entry name" value="F-BOX/RNI SUPERFAMILY PROTEIN-RELATED"/>
    <property type="match status" value="1"/>
</dbReference>
<dbReference type="SUPFAM" id="SSF52058">
    <property type="entry name" value="L domain-like"/>
    <property type="match status" value="1"/>
</dbReference>
<dbReference type="EMBL" id="RXIC02000020">
    <property type="protein sequence ID" value="KAB1221849.1"/>
    <property type="molecule type" value="Genomic_DNA"/>
</dbReference>
<dbReference type="InterPro" id="IPR050232">
    <property type="entry name" value="FBL13/AtMIF1-like"/>
</dbReference>
<comment type="caution">
    <text evidence="1">The sequence shown here is derived from an EMBL/GenBank/DDBJ whole genome shotgun (WGS) entry which is preliminary data.</text>
</comment>
<sequence length="260" mass="30312">MSVLWKRWENLWTSLPHLWFELTLSDDRTHFMYFVERVLCLHDADIKRFTLSCEVPCDAPRVHSWVSAAVRKNVTDLYIEIPHLAGLPCTICFSSLKILTIKYFVFGDEGTTQKLFSDLPVLEKLYLEDCSWEFIKVLSISAPQLHFLSISELQTEILENCQIIIFGDCLKEFVYTGHLLMDYCLFNSLFLETADIDLVPCDITSEEMSYRVHNLLVGVCNVKYLTLSYEVVQFLVDAPELCLIFLSSTTYWIWNSLWEN</sequence>
<dbReference type="AlphaFoldDB" id="A0A6A1W9A9"/>
<evidence type="ECO:0008006" key="3">
    <source>
        <dbReference type="Google" id="ProtNLM"/>
    </source>
</evidence>
<dbReference type="InterPro" id="IPR032675">
    <property type="entry name" value="LRR_dom_sf"/>
</dbReference>